<reference evidence="1 2" key="2">
    <citation type="journal article" date="2017" name="Front. Plant Sci.">
        <title>Gene Classification and Mining of Molecular Markers Useful in Red Clover (Trifolium pratense) Breeding.</title>
        <authorList>
            <person name="Istvanek J."/>
            <person name="Dluhosova J."/>
            <person name="Dluhos P."/>
            <person name="Patkova L."/>
            <person name="Nedelnik J."/>
            <person name="Repkova J."/>
        </authorList>
    </citation>
    <scope>NUCLEOTIDE SEQUENCE [LARGE SCALE GENOMIC DNA]</scope>
    <source>
        <strain evidence="2">cv. Tatra</strain>
        <tissue evidence="1">Young leaves</tissue>
    </source>
</reference>
<dbReference type="Proteomes" id="UP000236291">
    <property type="component" value="Unassembled WGS sequence"/>
</dbReference>
<sequence>MPNCWDGVVVGGGAERWNIVVVEES</sequence>
<evidence type="ECO:0000313" key="1">
    <source>
        <dbReference type="EMBL" id="PNX60568.1"/>
    </source>
</evidence>
<comment type="caution">
    <text evidence="1">The sequence shown here is derived from an EMBL/GenBank/DDBJ whole genome shotgun (WGS) entry which is preliminary data.</text>
</comment>
<accession>A0A2K3K2Q0</accession>
<organism evidence="1 2">
    <name type="scientific">Trifolium pratense</name>
    <name type="common">Red clover</name>
    <dbReference type="NCBI Taxonomy" id="57577"/>
    <lineage>
        <taxon>Eukaryota</taxon>
        <taxon>Viridiplantae</taxon>
        <taxon>Streptophyta</taxon>
        <taxon>Embryophyta</taxon>
        <taxon>Tracheophyta</taxon>
        <taxon>Spermatophyta</taxon>
        <taxon>Magnoliopsida</taxon>
        <taxon>eudicotyledons</taxon>
        <taxon>Gunneridae</taxon>
        <taxon>Pentapetalae</taxon>
        <taxon>rosids</taxon>
        <taxon>fabids</taxon>
        <taxon>Fabales</taxon>
        <taxon>Fabaceae</taxon>
        <taxon>Papilionoideae</taxon>
        <taxon>50 kb inversion clade</taxon>
        <taxon>NPAAA clade</taxon>
        <taxon>Hologalegina</taxon>
        <taxon>IRL clade</taxon>
        <taxon>Trifolieae</taxon>
        <taxon>Trifolium</taxon>
    </lineage>
</organism>
<dbReference type="AlphaFoldDB" id="A0A2K3K2Q0"/>
<name>A0A2K3K2Q0_TRIPR</name>
<proteinExistence type="predicted"/>
<feature type="non-terminal residue" evidence="1">
    <location>
        <position position="25"/>
    </location>
</feature>
<evidence type="ECO:0000313" key="2">
    <source>
        <dbReference type="Proteomes" id="UP000236291"/>
    </source>
</evidence>
<reference evidence="1 2" key="1">
    <citation type="journal article" date="2014" name="Am. J. Bot.">
        <title>Genome assembly and annotation for red clover (Trifolium pratense; Fabaceae).</title>
        <authorList>
            <person name="Istvanek J."/>
            <person name="Jaros M."/>
            <person name="Krenek A."/>
            <person name="Repkova J."/>
        </authorList>
    </citation>
    <scope>NUCLEOTIDE SEQUENCE [LARGE SCALE GENOMIC DNA]</scope>
    <source>
        <strain evidence="2">cv. Tatra</strain>
        <tissue evidence="1">Young leaves</tissue>
    </source>
</reference>
<protein>
    <submittedName>
        <fullName evidence="1">Uncharacterized protein</fullName>
    </submittedName>
</protein>
<gene>
    <name evidence="1" type="ORF">L195_g060247</name>
</gene>
<dbReference type="EMBL" id="ASHM01137343">
    <property type="protein sequence ID" value="PNX60568.1"/>
    <property type="molecule type" value="Genomic_DNA"/>
</dbReference>